<evidence type="ECO:0000313" key="2">
    <source>
        <dbReference type="Proteomes" id="UP000514628"/>
    </source>
</evidence>
<reference evidence="2" key="1">
    <citation type="submission" date="2020-07" db="EMBL/GenBank/DDBJ databases">
        <title>A comparison of fourteen fully characterised mammalian-associated Campylobacter fetus isolates suggests a mechanism by which bovine-adapted biotypes have evolved high genomic plasticity.</title>
        <authorList>
            <person name="Nadin-Davis S.A."/>
            <person name="Chmara J.T."/>
            <person name="Carillo C."/>
            <person name="Amoako K."/>
            <person name="Goji N."/>
            <person name="Duceppe M.-O."/>
            <person name="Devenish J."/>
        </authorList>
    </citation>
    <scope>NUCLEOTIDE SEQUENCE [LARGE SCALE GENOMIC DNA]</scope>
    <source>
        <strain evidence="2">CFViADRI1362</strain>
        <plasmid evidence="2">pcfviadri1362_p1</plasmid>
    </source>
</reference>
<geneLocation type="plasmid" evidence="2">
    <name>pcfviadri1362_p1</name>
</geneLocation>
<evidence type="ECO:0000313" key="1">
    <source>
        <dbReference type="EMBL" id="QMS59870.1"/>
    </source>
</evidence>
<organism evidence="1 2">
    <name type="scientific">Campylobacter fetus</name>
    <dbReference type="NCBI Taxonomy" id="196"/>
    <lineage>
        <taxon>Bacteria</taxon>
        <taxon>Pseudomonadati</taxon>
        <taxon>Campylobacterota</taxon>
        <taxon>Epsilonproteobacteria</taxon>
        <taxon>Campylobacterales</taxon>
        <taxon>Campylobacteraceae</taxon>
        <taxon>Campylobacter</taxon>
    </lineage>
</organism>
<gene>
    <name evidence="1" type="ORF">GZ989_011125</name>
</gene>
<keyword evidence="1" id="KW-0614">Plasmid</keyword>
<dbReference type="AlphaFoldDB" id="A0A974MU38"/>
<name>A0A974MU38_CAMFE</name>
<accession>A0A974MU38</accession>
<dbReference type="EMBL" id="CP059433">
    <property type="protein sequence ID" value="QMS59870.1"/>
    <property type="molecule type" value="Genomic_DNA"/>
</dbReference>
<protein>
    <recommendedName>
        <fullName evidence="3">DNA topoisomerase type IA zn finger domain-containing protein</fullName>
    </recommendedName>
</protein>
<dbReference type="RefSeq" id="WP_024305480.1">
    <property type="nucleotide sequence ID" value="NZ_CP059433.1"/>
</dbReference>
<proteinExistence type="predicted"/>
<dbReference type="Proteomes" id="UP000514628">
    <property type="component" value="Plasmid pCFViADRI1362_P1"/>
</dbReference>
<sequence>MKIFIETFIGRKNEQTKYLHQCSCQYNNTDMIKELKWWQEISAGIKSKDEFLLGVKQVVRDEINRLKEENFKMNLVNNETHKCPKCQSNLRRLESKNKKGKFYWGCSNWKNCDVGLINDDNGKPKI</sequence>
<evidence type="ECO:0008006" key="3">
    <source>
        <dbReference type="Google" id="ProtNLM"/>
    </source>
</evidence>